<dbReference type="AlphaFoldDB" id="M3UYC2"/>
<keyword evidence="3" id="KW-1185">Reference proteome</keyword>
<proteinExistence type="predicted"/>
<gene>
    <name evidence="2" type="ORF">GM1_022_00220</name>
</gene>
<evidence type="ECO:0000313" key="2">
    <source>
        <dbReference type="EMBL" id="GAC80812.1"/>
    </source>
</evidence>
<accession>M3UYC2</accession>
<evidence type="ECO:0000313" key="3">
    <source>
        <dbReference type="Proteomes" id="UP000035009"/>
    </source>
</evidence>
<reference evidence="2 3" key="1">
    <citation type="submission" date="2013-02" db="EMBL/GenBank/DDBJ databases">
        <title>Whole genome shotgun sequence of Gordonia malaquae NBRC 108250.</title>
        <authorList>
            <person name="Yoshida I."/>
            <person name="Hosoyama A."/>
            <person name="Tsuchikane K."/>
            <person name="Ando Y."/>
            <person name="Baba S."/>
            <person name="Ohji S."/>
            <person name="Hamada M."/>
            <person name="Tamura T."/>
            <person name="Yamazoe A."/>
            <person name="Yamazaki S."/>
            <person name="Fujita N."/>
        </authorList>
    </citation>
    <scope>NUCLEOTIDE SEQUENCE [LARGE SCALE GENOMIC DNA]</scope>
    <source>
        <strain evidence="2 3">NBRC 108250</strain>
    </source>
</reference>
<protein>
    <submittedName>
        <fullName evidence="2">Uncharacterized protein</fullName>
    </submittedName>
</protein>
<dbReference type="STRING" id="410332.SAMN04488550_0626"/>
<comment type="caution">
    <text evidence="2">The sequence shown here is derived from an EMBL/GenBank/DDBJ whole genome shotgun (WGS) entry which is preliminary data.</text>
</comment>
<dbReference type="EMBL" id="BAOP01000022">
    <property type="protein sequence ID" value="GAC80812.1"/>
    <property type="molecule type" value="Genomic_DNA"/>
</dbReference>
<organism evidence="2 3">
    <name type="scientific">Gordonia malaquae NBRC 108250</name>
    <dbReference type="NCBI Taxonomy" id="1223542"/>
    <lineage>
        <taxon>Bacteria</taxon>
        <taxon>Bacillati</taxon>
        <taxon>Actinomycetota</taxon>
        <taxon>Actinomycetes</taxon>
        <taxon>Mycobacteriales</taxon>
        <taxon>Gordoniaceae</taxon>
        <taxon>Gordonia</taxon>
    </lineage>
</organism>
<name>M3UYC2_GORML</name>
<sequence length="204" mass="22180">MNSMQRSLDAAIRSAKANTPAPHPLSEASPAQPSSISLVKPAPVASDFDEWLETDEGAAFHAWKFTAGTQVRFAAAVDALWTAAVDDIVDDWVTTHGPLLEQLTALSKGSGAEVDVAAAGFEALRQHSRTELGFYPLDQADRPRWQPPETRAYLSGVTRHISAVTADHRGHHTLPDLAHVDCVPIESIVSTRLRTILRELFPDD</sequence>
<dbReference type="RefSeq" id="WP_008380098.1">
    <property type="nucleotide sequence ID" value="NZ_BAOP01000022.1"/>
</dbReference>
<dbReference type="Proteomes" id="UP000035009">
    <property type="component" value="Unassembled WGS sequence"/>
</dbReference>
<evidence type="ECO:0000256" key="1">
    <source>
        <dbReference type="SAM" id="MobiDB-lite"/>
    </source>
</evidence>
<feature type="region of interest" description="Disordered" evidence="1">
    <location>
        <begin position="17"/>
        <end position="37"/>
    </location>
</feature>